<dbReference type="Pfam" id="PF07963">
    <property type="entry name" value="N_methyl"/>
    <property type="match status" value="1"/>
</dbReference>
<keyword evidence="5" id="KW-0488">Methylation</keyword>
<evidence type="ECO:0000256" key="5">
    <source>
        <dbReference type="ARBA" id="ARBA00022481"/>
    </source>
</evidence>
<dbReference type="GO" id="GO:0005886">
    <property type="term" value="C:plasma membrane"/>
    <property type="evidence" value="ECO:0007669"/>
    <property type="project" value="UniProtKB-SubCell"/>
</dbReference>
<proteinExistence type="inferred from homology"/>
<dbReference type="GO" id="GO:0015627">
    <property type="term" value="C:type II protein secretion system complex"/>
    <property type="evidence" value="ECO:0007669"/>
    <property type="project" value="InterPro"/>
</dbReference>
<dbReference type="AlphaFoldDB" id="A0A081NJ57"/>
<dbReference type="PANTHER" id="PTHR39583:SF2">
    <property type="entry name" value="TYPE II SECRETION SYSTEM PROTEIN J"/>
    <property type="match status" value="1"/>
</dbReference>
<name>A0A081NJ57_9GAMM</name>
<sequence>MKRPNNRGFTLLEMLVALTIFALVSLSAWQILQGVMKSRDVSNDHQNRIQELDYAMIVLEQDFRQMIDRGVRVDGELTEQSLFAGEDMLESDDEAAAFIRLGWRNPQQKLPRSELQKVSYRLKDGVLERQHFYVLDPEENAEPVVRDLLTDVRSLKFQYFINGKWVEKLGKTLPQGLMITFELNDLGVIERRFVLPGTWEVQEEAS</sequence>
<dbReference type="EMBL" id="JOKH01000002">
    <property type="protein sequence ID" value="KEQ18480.1"/>
    <property type="molecule type" value="Genomic_DNA"/>
</dbReference>
<dbReference type="InterPro" id="IPR012902">
    <property type="entry name" value="N_methyl_site"/>
</dbReference>
<evidence type="ECO:0000256" key="6">
    <source>
        <dbReference type="ARBA" id="ARBA00022519"/>
    </source>
</evidence>
<dbReference type="PANTHER" id="PTHR39583">
    <property type="entry name" value="TYPE II SECRETION SYSTEM PROTEIN J-RELATED"/>
    <property type="match status" value="1"/>
</dbReference>
<evidence type="ECO:0000313" key="11">
    <source>
        <dbReference type="Proteomes" id="UP000028073"/>
    </source>
</evidence>
<dbReference type="Gene3D" id="3.10.610.10">
    <property type="entry name" value="GSPII I/J protein-like"/>
    <property type="match status" value="1"/>
</dbReference>
<evidence type="ECO:0000256" key="1">
    <source>
        <dbReference type="ARBA" id="ARBA00004377"/>
    </source>
</evidence>
<dbReference type="GO" id="GO:0015628">
    <property type="term" value="P:protein secretion by the type II secretion system"/>
    <property type="evidence" value="ECO:0007669"/>
    <property type="project" value="InterPro"/>
</dbReference>
<keyword evidence="9" id="KW-0472">Membrane</keyword>
<evidence type="ECO:0000313" key="10">
    <source>
        <dbReference type="EMBL" id="KEQ18480.1"/>
    </source>
</evidence>
<evidence type="ECO:0000256" key="3">
    <source>
        <dbReference type="ARBA" id="ARBA00021539"/>
    </source>
</evidence>
<reference evidence="10 11" key="1">
    <citation type="submission" date="2014-06" db="EMBL/GenBank/DDBJ databases">
        <title>Whole Genome Sequences of Three Symbiotic Endozoicomonas Bacteria.</title>
        <authorList>
            <person name="Neave M.J."/>
            <person name="Apprill A."/>
            <person name="Voolstra C.R."/>
        </authorList>
    </citation>
    <scope>NUCLEOTIDE SEQUENCE [LARGE SCALE GENOMIC DNA]</scope>
    <source>
        <strain evidence="10 11">DSM 25634</strain>
    </source>
</reference>
<keyword evidence="6" id="KW-0997">Cell inner membrane</keyword>
<dbReference type="InterPro" id="IPR045584">
    <property type="entry name" value="Pilin-like"/>
</dbReference>
<dbReference type="SUPFAM" id="SSF54523">
    <property type="entry name" value="Pili subunits"/>
    <property type="match status" value="1"/>
</dbReference>
<gene>
    <name evidence="10" type="ORF">GZ78_13415</name>
</gene>
<keyword evidence="7" id="KW-0812">Transmembrane</keyword>
<dbReference type="Gene3D" id="2.10.70.20">
    <property type="entry name" value="gspk-gspi-gspj complex like domains"/>
    <property type="match status" value="1"/>
</dbReference>
<dbReference type="Proteomes" id="UP000028073">
    <property type="component" value="Unassembled WGS sequence"/>
</dbReference>
<dbReference type="eggNOG" id="COG4795">
    <property type="taxonomic scope" value="Bacteria"/>
</dbReference>
<protein>
    <recommendedName>
        <fullName evidence="3">Type II secretion system protein J</fullName>
    </recommendedName>
</protein>
<dbReference type="NCBIfam" id="TIGR02532">
    <property type="entry name" value="IV_pilin_GFxxxE"/>
    <property type="match status" value="1"/>
</dbReference>
<dbReference type="NCBIfam" id="TIGR01711">
    <property type="entry name" value="gspJ"/>
    <property type="match status" value="1"/>
</dbReference>
<keyword evidence="4" id="KW-1003">Cell membrane</keyword>
<dbReference type="PROSITE" id="PS00409">
    <property type="entry name" value="PROKAR_NTER_METHYL"/>
    <property type="match status" value="1"/>
</dbReference>
<dbReference type="Pfam" id="PF11612">
    <property type="entry name" value="T2SSJ"/>
    <property type="match status" value="1"/>
</dbReference>
<evidence type="ECO:0000256" key="7">
    <source>
        <dbReference type="ARBA" id="ARBA00022692"/>
    </source>
</evidence>
<evidence type="ECO:0000256" key="9">
    <source>
        <dbReference type="ARBA" id="ARBA00023136"/>
    </source>
</evidence>
<evidence type="ECO:0000256" key="2">
    <source>
        <dbReference type="ARBA" id="ARBA00011084"/>
    </source>
</evidence>
<comment type="similarity">
    <text evidence="2">Belongs to the GSP J family.</text>
</comment>
<dbReference type="InterPro" id="IPR010055">
    <property type="entry name" value="T2SS_protein-GspJ"/>
</dbReference>
<accession>A0A081NJ57</accession>
<keyword evidence="8" id="KW-1133">Transmembrane helix</keyword>
<evidence type="ECO:0000256" key="8">
    <source>
        <dbReference type="ARBA" id="ARBA00022989"/>
    </source>
</evidence>
<dbReference type="InterPro" id="IPR051621">
    <property type="entry name" value="T2SS_protein_J"/>
</dbReference>
<comment type="caution">
    <text evidence="10">The sequence shown here is derived from an EMBL/GenBank/DDBJ whole genome shotgun (WGS) entry which is preliminary data.</text>
</comment>
<organism evidence="10 11">
    <name type="scientific">Endozoicomonas numazuensis</name>
    <dbReference type="NCBI Taxonomy" id="1137799"/>
    <lineage>
        <taxon>Bacteria</taxon>
        <taxon>Pseudomonadati</taxon>
        <taxon>Pseudomonadota</taxon>
        <taxon>Gammaproteobacteria</taxon>
        <taxon>Oceanospirillales</taxon>
        <taxon>Endozoicomonadaceae</taxon>
        <taxon>Endozoicomonas</taxon>
    </lineage>
</organism>
<comment type="subcellular location">
    <subcellularLocation>
        <location evidence="1">Cell inner membrane</location>
        <topology evidence="1">Single-pass membrane protein</topology>
    </subcellularLocation>
</comment>
<keyword evidence="11" id="KW-1185">Reference proteome</keyword>
<evidence type="ECO:0000256" key="4">
    <source>
        <dbReference type="ARBA" id="ARBA00022475"/>
    </source>
</evidence>
<dbReference type="STRING" id="1137799.GZ78_13415"/>